<organism evidence="8 9">
    <name type="scientific">Vogesella indigofera</name>
    <name type="common">Pseudomonas indigofera</name>
    <dbReference type="NCBI Taxonomy" id="45465"/>
    <lineage>
        <taxon>Bacteria</taxon>
        <taxon>Pseudomonadati</taxon>
        <taxon>Pseudomonadota</taxon>
        <taxon>Betaproteobacteria</taxon>
        <taxon>Neisseriales</taxon>
        <taxon>Chromobacteriaceae</taxon>
        <taxon>Vogesella</taxon>
    </lineage>
</organism>
<reference evidence="7 10" key="2">
    <citation type="submission" date="2023-01" db="EMBL/GenBank/DDBJ databases">
        <title>Novel species of the genus Vogesella isolated from rivers.</title>
        <authorList>
            <person name="Lu H."/>
        </authorList>
    </citation>
    <scope>NUCLEOTIDE SEQUENCE [LARGE SCALE GENOMIC DNA]</scope>
    <source>
        <strain evidence="7 10">SH7W</strain>
    </source>
</reference>
<comment type="caution">
    <text evidence="8">The sequence shown here is derived from an EMBL/GenBank/DDBJ whole genome shotgun (WGS) entry which is preliminary data.</text>
</comment>
<dbReference type="Proteomes" id="UP001221566">
    <property type="component" value="Unassembled WGS sequence"/>
</dbReference>
<evidence type="ECO:0000313" key="9">
    <source>
        <dbReference type="Proteomes" id="UP000279384"/>
    </source>
</evidence>
<feature type="transmembrane region" description="Helical" evidence="6">
    <location>
        <begin position="30"/>
        <end position="48"/>
    </location>
</feature>
<evidence type="ECO:0000256" key="3">
    <source>
        <dbReference type="ARBA" id="ARBA00022692"/>
    </source>
</evidence>
<evidence type="ECO:0000256" key="6">
    <source>
        <dbReference type="SAM" id="Phobius"/>
    </source>
</evidence>
<accession>A0A495BKM8</accession>
<evidence type="ECO:0000256" key="1">
    <source>
        <dbReference type="ARBA" id="ARBA00004141"/>
    </source>
</evidence>
<feature type="transmembrane region" description="Helical" evidence="6">
    <location>
        <begin position="210"/>
        <end position="233"/>
    </location>
</feature>
<dbReference type="RefSeq" id="WP_120810028.1">
    <property type="nucleotide sequence ID" value="NZ_JAQQKY010000002.1"/>
</dbReference>
<feature type="transmembrane region" description="Helical" evidence="6">
    <location>
        <begin position="7"/>
        <end position="24"/>
    </location>
</feature>
<feature type="transmembrane region" description="Helical" evidence="6">
    <location>
        <begin position="154"/>
        <end position="176"/>
    </location>
</feature>
<reference evidence="8 9" key="1">
    <citation type="submission" date="2018-10" db="EMBL/GenBank/DDBJ databases">
        <title>Genomic Encyclopedia of Type Strains, Phase IV (KMG-IV): sequencing the most valuable type-strain genomes for metagenomic binning, comparative biology and taxonomic classification.</title>
        <authorList>
            <person name="Goeker M."/>
        </authorList>
    </citation>
    <scope>NUCLEOTIDE SEQUENCE [LARGE SCALE GENOMIC DNA]</scope>
    <source>
        <strain evidence="8 9">DSM 3303</strain>
    </source>
</reference>
<dbReference type="Pfam" id="PF01594">
    <property type="entry name" value="AI-2E_transport"/>
    <property type="match status" value="1"/>
</dbReference>
<name>A0A495BKM8_VOGIN</name>
<dbReference type="EMBL" id="RBID01000011">
    <property type="protein sequence ID" value="RKQ61451.1"/>
    <property type="molecule type" value="Genomic_DNA"/>
</dbReference>
<dbReference type="AlphaFoldDB" id="A0A495BKM8"/>
<feature type="transmembrane region" description="Helical" evidence="6">
    <location>
        <begin position="60"/>
        <end position="83"/>
    </location>
</feature>
<evidence type="ECO:0000313" key="7">
    <source>
        <dbReference type="EMBL" id="MDC7690351.1"/>
    </source>
</evidence>
<keyword evidence="4 6" id="KW-1133">Transmembrane helix</keyword>
<evidence type="ECO:0000313" key="10">
    <source>
        <dbReference type="Proteomes" id="UP001221566"/>
    </source>
</evidence>
<evidence type="ECO:0000256" key="5">
    <source>
        <dbReference type="ARBA" id="ARBA00023136"/>
    </source>
</evidence>
<sequence>MDLYLKGFVIGVATLCGLALYWMLAPFWDALAWGICLAFLLAPLQRWLTHKLRGRDGLSAGIITVLVPLVLAGPLVSLGVAFANQFAELVTRLQKQPLRFDLDLLMQLERYPLLGSLSAWLRHNFTTSHDQLQGWLDSGARLLLQSLASTGGQVVLGTLDMVIHFFMMLFLLFFLLRDGRVLLNRAVRLVPMEPQRRGRLLQLIGNTTRAVVYGTGLTALAQGVLVGIGFAISGLPSPVVFGVLAASLALLPMGGAALVWAPAVLALALMSQWGWAIFMLVWGLGVSVSDNLLRPLLISSREPVSMLAVFIGVIGGLSAFGMIGIIIGPVLLTVMAALLRFVDETLSGTP</sequence>
<feature type="transmembrane region" description="Helical" evidence="6">
    <location>
        <begin position="239"/>
        <end position="260"/>
    </location>
</feature>
<dbReference type="EMBL" id="JAQQKY010000002">
    <property type="protein sequence ID" value="MDC7690351.1"/>
    <property type="molecule type" value="Genomic_DNA"/>
</dbReference>
<dbReference type="GO" id="GO:0016020">
    <property type="term" value="C:membrane"/>
    <property type="evidence" value="ECO:0007669"/>
    <property type="project" value="UniProtKB-SubCell"/>
</dbReference>
<dbReference type="Proteomes" id="UP000279384">
    <property type="component" value="Unassembled WGS sequence"/>
</dbReference>
<evidence type="ECO:0000256" key="4">
    <source>
        <dbReference type="ARBA" id="ARBA00022989"/>
    </source>
</evidence>
<feature type="transmembrane region" description="Helical" evidence="6">
    <location>
        <begin position="306"/>
        <end position="339"/>
    </location>
</feature>
<dbReference type="InterPro" id="IPR002549">
    <property type="entry name" value="AI-2E-like"/>
</dbReference>
<evidence type="ECO:0000256" key="2">
    <source>
        <dbReference type="ARBA" id="ARBA00009773"/>
    </source>
</evidence>
<keyword evidence="5 6" id="KW-0472">Membrane</keyword>
<comment type="similarity">
    <text evidence="2">Belongs to the autoinducer-2 exporter (AI-2E) (TC 2.A.86) family.</text>
</comment>
<dbReference type="PANTHER" id="PTHR21716">
    <property type="entry name" value="TRANSMEMBRANE PROTEIN"/>
    <property type="match status" value="1"/>
</dbReference>
<protein>
    <submittedName>
        <fullName evidence="7">AI-2E family transporter</fullName>
    </submittedName>
    <submittedName>
        <fullName evidence="8">Putative PurR-regulated permease PerM</fullName>
    </submittedName>
</protein>
<keyword evidence="3 6" id="KW-0812">Transmembrane</keyword>
<keyword evidence="10" id="KW-1185">Reference proteome</keyword>
<evidence type="ECO:0000313" key="8">
    <source>
        <dbReference type="EMBL" id="RKQ61451.1"/>
    </source>
</evidence>
<comment type="subcellular location">
    <subcellularLocation>
        <location evidence="1">Membrane</location>
        <topology evidence="1">Multi-pass membrane protein</topology>
    </subcellularLocation>
</comment>
<feature type="transmembrane region" description="Helical" evidence="6">
    <location>
        <begin position="267"/>
        <end position="286"/>
    </location>
</feature>
<gene>
    <name evidence="8" type="ORF">C8E02_1226</name>
    <name evidence="7" type="ORF">PQU93_06065</name>
</gene>
<dbReference type="PANTHER" id="PTHR21716:SF4">
    <property type="entry name" value="TRANSMEMBRANE PROTEIN 245"/>
    <property type="match status" value="1"/>
</dbReference>
<proteinExistence type="inferred from homology"/>